<organism evidence="1 2">
    <name type="scientific">Aromia moschata</name>
    <dbReference type="NCBI Taxonomy" id="1265417"/>
    <lineage>
        <taxon>Eukaryota</taxon>
        <taxon>Metazoa</taxon>
        <taxon>Ecdysozoa</taxon>
        <taxon>Arthropoda</taxon>
        <taxon>Hexapoda</taxon>
        <taxon>Insecta</taxon>
        <taxon>Pterygota</taxon>
        <taxon>Neoptera</taxon>
        <taxon>Endopterygota</taxon>
        <taxon>Coleoptera</taxon>
        <taxon>Polyphaga</taxon>
        <taxon>Cucujiformia</taxon>
        <taxon>Chrysomeloidea</taxon>
        <taxon>Cerambycidae</taxon>
        <taxon>Cerambycinae</taxon>
        <taxon>Callichromatini</taxon>
        <taxon>Aromia</taxon>
    </lineage>
</organism>
<proteinExistence type="predicted"/>
<protein>
    <submittedName>
        <fullName evidence="1">Uncharacterized protein</fullName>
    </submittedName>
</protein>
<dbReference type="EMBL" id="JAPWTK010000035">
    <property type="protein sequence ID" value="KAJ8955858.1"/>
    <property type="molecule type" value="Genomic_DNA"/>
</dbReference>
<evidence type="ECO:0000313" key="2">
    <source>
        <dbReference type="Proteomes" id="UP001162162"/>
    </source>
</evidence>
<sequence>MQPNTSNPHQVFMFLWSAFYGSKKYESHETHYIFKYPEEFLAGYKFIGRPKTPIFKSYNVDNGVENVDDRAIKITELLSGIFGVNSSAAVGVVSVTKVSVLSVVDWDETNTVEFSIAGSTVLAIDALMFSRVKDYQQTSGKWISVTGAALACSRSSYGNLGRSQKADSYWERRLKTSLPNYLHLTL</sequence>
<keyword evidence="2" id="KW-1185">Reference proteome</keyword>
<accession>A0AAV8YWX2</accession>
<name>A0AAV8YWX2_9CUCU</name>
<comment type="caution">
    <text evidence="1">The sequence shown here is derived from an EMBL/GenBank/DDBJ whole genome shotgun (WGS) entry which is preliminary data.</text>
</comment>
<evidence type="ECO:0000313" key="1">
    <source>
        <dbReference type="EMBL" id="KAJ8955858.1"/>
    </source>
</evidence>
<dbReference type="AlphaFoldDB" id="A0AAV8YWX2"/>
<gene>
    <name evidence="1" type="ORF">NQ318_005404</name>
</gene>
<reference evidence="1" key="1">
    <citation type="journal article" date="2023" name="Insect Mol. Biol.">
        <title>Genome sequencing provides insights into the evolution of gene families encoding plant cell wall-degrading enzymes in longhorned beetles.</title>
        <authorList>
            <person name="Shin N.R."/>
            <person name="Okamura Y."/>
            <person name="Kirsch R."/>
            <person name="Pauchet Y."/>
        </authorList>
    </citation>
    <scope>NUCLEOTIDE SEQUENCE</scope>
    <source>
        <strain evidence="1">AMC_N1</strain>
    </source>
</reference>
<dbReference type="Proteomes" id="UP001162162">
    <property type="component" value="Unassembled WGS sequence"/>
</dbReference>